<accession>A0A8S1DXZ4</accession>
<dbReference type="Proteomes" id="UP000494165">
    <property type="component" value="Unassembled WGS sequence"/>
</dbReference>
<protein>
    <submittedName>
        <fullName evidence="1">Uncharacterized protein</fullName>
    </submittedName>
</protein>
<gene>
    <name evidence="1" type="ORF">CLODIP_2_CD07369</name>
</gene>
<evidence type="ECO:0000313" key="2">
    <source>
        <dbReference type="Proteomes" id="UP000494165"/>
    </source>
</evidence>
<dbReference type="AlphaFoldDB" id="A0A8S1DXZ4"/>
<evidence type="ECO:0000313" key="1">
    <source>
        <dbReference type="EMBL" id="CAB3386852.1"/>
    </source>
</evidence>
<name>A0A8S1DXZ4_9INSE</name>
<sequence length="84" mass="8993">MPTFHCCCIRSKEVSSKQATAAQVSRIGAQEINHCCCCPSECCVLFQVSCGLDVASGLAVKECGVPTSLDVCPHLKRFLSSRVD</sequence>
<proteinExistence type="predicted"/>
<dbReference type="EMBL" id="CADEPI010000515">
    <property type="protein sequence ID" value="CAB3386852.1"/>
    <property type="molecule type" value="Genomic_DNA"/>
</dbReference>
<keyword evidence="2" id="KW-1185">Reference proteome</keyword>
<comment type="caution">
    <text evidence="1">The sequence shown here is derived from an EMBL/GenBank/DDBJ whole genome shotgun (WGS) entry which is preliminary data.</text>
</comment>
<organism evidence="1 2">
    <name type="scientific">Cloeon dipterum</name>
    <dbReference type="NCBI Taxonomy" id="197152"/>
    <lineage>
        <taxon>Eukaryota</taxon>
        <taxon>Metazoa</taxon>
        <taxon>Ecdysozoa</taxon>
        <taxon>Arthropoda</taxon>
        <taxon>Hexapoda</taxon>
        <taxon>Insecta</taxon>
        <taxon>Pterygota</taxon>
        <taxon>Palaeoptera</taxon>
        <taxon>Ephemeroptera</taxon>
        <taxon>Pisciforma</taxon>
        <taxon>Baetidae</taxon>
        <taxon>Cloeon</taxon>
    </lineage>
</organism>
<reference evidence="1 2" key="1">
    <citation type="submission" date="2020-04" db="EMBL/GenBank/DDBJ databases">
        <authorList>
            <person name="Alioto T."/>
            <person name="Alioto T."/>
            <person name="Gomez Garrido J."/>
        </authorList>
    </citation>
    <scope>NUCLEOTIDE SEQUENCE [LARGE SCALE GENOMIC DNA]</scope>
</reference>